<dbReference type="PANTHER" id="PTHR14499">
    <property type="entry name" value="POTASSIUM CHANNEL TETRAMERIZATION DOMAIN-CONTAINING"/>
    <property type="match status" value="1"/>
</dbReference>
<accession>A0A8R1DND8</accession>
<reference evidence="2" key="2">
    <citation type="submission" date="2022-06" db="UniProtKB">
        <authorList>
            <consortium name="EnsemblMetazoa"/>
        </authorList>
    </citation>
    <scope>IDENTIFICATION</scope>
    <source>
        <strain evidence="2">DF5081</strain>
    </source>
</reference>
<dbReference type="InterPro" id="IPR011333">
    <property type="entry name" value="SKP1/BTB/POZ_sf"/>
</dbReference>
<dbReference type="SUPFAM" id="SSF54695">
    <property type="entry name" value="POZ domain"/>
    <property type="match status" value="1"/>
</dbReference>
<name>A0A8R1DND8_CAEJA</name>
<dbReference type="PANTHER" id="PTHR14499:SF136">
    <property type="entry name" value="GH08630P"/>
    <property type="match status" value="1"/>
</dbReference>
<evidence type="ECO:0000259" key="1">
    <source>
        <dbReference type="Pfam" id="PF02214"/>
    </source>
</evidence>
<dbReference type="InterPro" id="IPR003131">
    <property type="entry name" value="T1-type_BTB"/>
</dbReference>
<sequence>FCPRLGFGASGVGAERVRLKFAFPFLFCDDVTSSRLQGATMVNELSFNCEDAWLNLFVGGDLYSVQVKTLMNPATCGTFFRDVVKVSDAAIRVKGSQWDASPNHIKNRVDIDRDGQLFRHILQYLRNGKSTSLPDDKFTLEGLVAESDYFGLEKYREMLKKKLWKLTGQHKYYACYSDSD</sequence>
<dbReference type="CDD" id="cd18316">
    <property type="entry name" value="BTB_POZ_KCTD-like"/>
    <property type="match status" value="1"/>
</dbReference>
<keyword evidence="3" id="KW-1185">Reference proteome</keyword>
<proteinExistence type="predicted"/>
<evidence type="ECO:0000313" key="3">
    <source>
        <dbReference type="Proteomes" id="UP000005237"/>
    </source>
</evidence>
<dbReference type="Gene3D" id="3.30.710.10">
    <property type="entry name" value="Potassium Channel Kv1.1, Chain A"/>
    <property type="match status" value="1"/>
</dbReference>
<organism evidence="2 3">
    <name type="scientific">Caenorhabditis japonica</name>
    <dbReference type="NCBI Taxonomy" id="281687"/>
    <lineage>
        <taxon>Eukaryota</taxon>
        <taxon>Metazoa</taxon>
        <taxon>Ecdysozoa</taxon>
        <taxon>Nematoda</taxon>
        <taxon>Chromadorea</taxon>
        <taxon>Rhabditida</taxon>
        <taxon>Rhabditina</taxon>
        <taxon>Rhabditomorpha</taxon>
        <taxon>Rhabditoidea</taxon>
        <taxon>Rhabditidae</taxon>
        <taxon>Peloderinae</taxon>
        <taxon>Caenorhabditis</taxon>
    </lineage>
</organism>
<dbReference type="AlphaFoldDB" id="A0A8R1DND8"/>
<evidence type="ECO:0000313" key="2">
    <source>
        <dbReference type="EnsemblMetazoa" id="CJA06336.1"/>
    </source>
</evidence>
<dbReference type="GO" id="GO:0051260">
    <property type="term" value="P:protein homooligomerization"/>
    <property type="evidence" value="ECO:0007669"/>
    <property type="project" value="InterPro"/>
</dbReference>
<protein>
    <submittedName>
        <fullName evidence="2">BTB_2 domain-containing protein</fullName>
    </submittedName>
</protein>
<dbReference type="EnsemblMetazoa" id="CJA06336.1">
    <property type="protein sequence ID" value="CJA06336.1"/>
    <property type="gene ID" value="WBGene00125540"/>
</dbReference>
<dbReference type="Pfam" id="PF02214">
    <property type="entry name" value="BTB_2"/>
    <property type="match status" value="1"/>
</dbReference>
<reference evidence="3" key="1">
    <citation type="submission" date="2010-08" db="EMBL/GenBank/DDBJ databases">
        <authorList>
            <consortium name="Caenorhabditis japonica Sequencing Consortium"/>
            <person name="Wilson R.K."/>
        </authorList>
    </citation>
    <scope>NUCLEOTIDE SEQUENCE [LARGE SCALE GENOMIC DNA]</scope>
    <source>
        <strain evidence="3">DF5081</strain>
    </source>
</reference>
<dbReference type="Proteomes" id="UP000005237">
    <property type="component" value="Unassembled WGS sequence"/>
</dbReference>
<feature type="domain" description="Potassium channel tetramerisation-type BTB" evidence="1">
    <location>
        <begin position="55"/>
        <end position="154"/>
    </location>
</feature>